<dbReference type="PIRSF" id="PIRSF015665">
    <property type="entry name" value="CHOPT"/>
    <property type="match status" value="1"/>
</dbReference>
<dbReference type="PANTHER" id="PTHR10414">
    <property type="entry name" value="ETHANOLAMINEPHOSPHOTRANSFERASE"/>
    <property type="match status" value="1"/>
</dbReference>
<reference evidence="5 6" key="1">
    <citation type="journal article" date="2018" name="New Phytol.">
        <title>Phylogenomics of Endogonaceae and evolution of mycorrhizas within Mucoromycota.</title>
        <authorList>
            <person name="Chang Y."/>
            <person name="Desiro A."/>
            <person name="Na H."/>
            <person name="Sandor L."/>
            <person name="Lipzen A."/>
            <person name="Clum A."/>
            <person name="Barry K."/>
            <person name="Grigoriev I.V."/>
            <person name="Martin F.M."/>
            <person name="Stajich J.E."/>
            <person name="Smith M.E."/>
            <person name="Bonito G."/>
            <person name="Spatafora J.W."/>
        </authorList>
    </citation>
    <scope>NUCLEOTIDE SEQUENCE [LARGE SCALE GENOMIC DNA]</scope>
    <source>
        <strain evidence="5 6">AD002</strain>
    </source>
</reference>
<comment type="caution">
    <text evidence="5">The sequence shown here is derived from an EMBL/GenBank/DDBJ whole genome shotgun (WGS) entry which is preliminary data.</text>
</comment>
<evidence type="ECO:0000256" key="3">
    <source>
        <dbReference type="ARBA" id="ARBA00023136"/>
    </source>
</evidence>
<feature type="transmembrane region" description="Helical" evidence="4">
    <location>
        <begin position="322"/>
        <end position="342"/>
    </location>
</feature>
<sequence length="373" mass="41253">MPYIDHKYRNNLSNYRYSGVDKSLVSRYVLSKYWSWLVTFFPLTVAPNLITLSGLICILFNILTLLYYAPDLGPCPQWVHLTFALGLWVYQSLDAIDGKQARRTGTSGPLGELFDHGLGSFYLSTWEEYHTGTLYLSYFSGPVEGILAIIAIHIISGIYGAEVWLAHIDSLSILPAVAADALPPFLAQLQINEAFLLFGAVGLSANTFASSINVYRAAVANHRPILPALAGLVPFFSASVTAYMWLRASPTIVTDHLIPFALYIGCSFGYQVGLIIVAHVTEAPFPFVNLMMVPLIIGCVNANLPIIANIQPFFTGAKEAPFLWVAFAFSLVHYLHFAISVINDLCDYFDINCLTIKHKKEQNGGTKKAEKKE</sequence>
<dbReference type="PANTHER" id="PTHR10414:SF37">
    <property type="entry name" value="BB IN A BOXCAR, ISOFORM C"/>
    <property type="match status" value="1"/>
</dbReference>
<protein>
    <submittedName>
        <fullName evidence="5">Choline ethanolaminephosphotransferase</fullName>
    </submittedName>
</protein>
<dbReference type="InterPro" id="IPR000462">
    <property type="entry name" value="CDP-OH_P_trans"/>
</dbReference>
<proteinExistence type="inferred from homology"/>
<dbReference type="Pfam" id="PF01066">
    <property type="entry name" value="CDP-OH_P_transf"/>
    <property type="match status" value="1"/>
</dbReference>
<feature type="transmembrane region" description="Helical" evidence="4">
    <location>
        <begin position="287"/>
        <end position="310"/>
    </location>
</feature>
<keyword evidence="3 4" id="KW-0472">Membrane</keyword>
<feature type="transmembrane region" description="Helical" evidence="4">
    <location>
        <begin position="194"/>
        <end position="213"/>
    </location>
</feature>
<feature type="transmembrane region" description="Helical" evidence="4">
    <location>
        <begin position="258"/>
        <end position="281"/>
    </location>
</feature>
<feature type="transmembrane region" description="Helical" evidence="4">
    <location>
        <begin position="33"/>
        <end position="66"/>
    </location>
</feature>
<dbReference type="InterPro" id="IPR043130">
    <property type="entry name" value="CDP-OH_PTrfase_TM_dom"/>
</dbReference>
<evidence type="ECO:0000313" key="6">
    <source>
        <dbReference type="Proteomes" id="UP000274822"/>
    </source>
</evidence>
<evidence type="ECO:0000256" key="4">
    <source>
        <dbReference type="SAM" id="Phobius"/>
    </source>
</evidence>
<keyword evidence="5" id="KW-0808">Transferase</keyword>
<accession>A0A433QYL1</accession>
<dbReference type="GO" id="GO:0016020">
    <property type="term" value="C:membrane"/>
    <property type="evidence" value="ECO:0007669"/>
    <property type="project" value="UniProtKB-SubCell"/>
</dbReference>
<keyword evidence="4" id="KW-0812">Transmembrane</keyword>
<keyword evidence="4" id="KW-1133">Transmembrane helix</keyword>
<dbReference type="GO" id="GO:0008654">
    <property type="term" value="P:phospholipid biosynthetic process"/>
    <property type="evidence" value="ECO:0007669"/>
    <property type="project" value="InterPro"/>
</dbReference>
<dbReference type="EMBL" id="RBNJ01000311">
    <property type="protein sequence ID" value="RUS34863.1"/>
    <property type="molecule type" value="Genomic_DNA"/>
</dbReference>
<feature type="transmembrane region" description="Helical" evidence="4">
    <location>
        <begin position="135"/>
        <end position="158"/>
    </location>
</feature>
<keyword evidence="6" id="KW-1185">Reference proteome</keyword>
<evidence type="ECO:0000256" key="1">
    <source>
        <dbReference type="ARBA" id="ARBA00004370"/>
    </source>
</evidence>
<evidence type="ECO:0000256" key="2">
    <source>
        <dbReference type="ARBA" id="ARBA00010441"/>
    </source>
</evidence>
<organism evidence="5 6">
    <name type="scientific">Jimgerdemannia flammicorona</name>
    <dbReference type="NCBI Taxonomy" id="994334"/>
    <lineage>
        <taxon>Eukaryota</taxon>
        <taxon>Fungi</taxon>
        <taxon>Fungi incertae sedis</taxon>
        <taxon>Mucoromycota</taxon>
        <taxon>Mucoromycotina</taxon>
        <taxon>Endogonomycetes</taxon>
        <taxon>Endogonales</taxon>
        <taxon>Endogonaceae</taxon>
        <taxon>Jimgerdemannia</taxon>
    </lineage>
</organism>
<feature type="transmembrane region" description="Helical" evidence="4">
    <location>
        <begin position="225"/>
        <end position="246"/>
    </location>
</feature>
<dbReference type="GO" id="GO:0016780">
    <property type="term" value="F:phosphotransferase activity, for other substituted phosphate groups"/>
    <property type="evidence" value="ECO:0007669"/>
    <property type="project" value="InterPro"/>
</dbReference>
<evidence type="ECO:0000313" key="5">
    <source>
        <dbReference type="EMBL" id="RUS34863.1"/>
    </source>
</evidence>
<dbReference type="AlphaFoldDB" id="A0A433QYL1"/>
<dbReference type="InterPro" id="IPR014472">
    <property type="entry name" value="CHOPT"/>
</dbReference>
<dbReference type="Gene3D" id="1.20.120.1760">
    <property type="match status" value="1"/>
</dbReference>
<comment type="subcellular location">
    <subcellularLocation>
        <location evidence="1">Membrane</location>
    </subcellularLocation>
</comment>
<dbReference type="Proteomes" id="UP000274822">
    <property type="component" value="Unassembled WGS sequence"/>
</dbReference>
<name>A0A433QYL1_9FUNG</name>
<comment type="similarity">
    <text evidence="2">Belongs to the CDP-alcohol phosphatidyltransferase class-I family.</text>
</comment>
<gene>
    <name evidence="5" type="ORF">BC938DRAFT_478146</name>
</gene>